<dbReference type="EMBL" id="JAYFSI010000001">
    <property type="protein sequence ID" value="MEA5359803.1"/>
    <property type="molecule type" value="Genomic_DNA"/>
</dbReference>
<dbReference type="RefSeq" id="WP_323325757.1">
    <property type="nucleotide sequence ID" value="NZ_JAYFSI010000001.1"/>
</dbReference>
<dbReference type="Proteomes" id="UP001304298">
    <property type="component" value="Unassembled WGS sequence"/>
</dbReference>
<keyword evidence="4" id="KW-1185">Reference proteome</keyword>
<feature type="compositionally biased region" description="Basic and acidic residues" evidence="2">
    <location>
        <begin position="129"/>
        <end position="147"/>
    </location>
</feature>
<sequence>MTNPEQLFATFEAKMAEAQQKADRMRAEMETVSVAERSKDGQIAVKVNHLGNLVGLEIGHAVRDKPDLAAEILRTVQVAQSRLAAAVESGVPSIAGTDTMNELVGQLHREYPEPEPGGFVEGGGGYGARADDGSRFIAEEEPPKPESPRPAPPTPRAARPPSNDGTDDDYFGDGDYLR</sequence>
<gene>
    <name evidence="3" type="ORF">VA596_09660</name>
</gene>
<feature type="region of interest" description="Disordered" evidence="2">
    <location>
        <begin position="109"/>
        <end position="178"/>
    </location>
</feature>
<evidence type="ECO:0000313" key="4">
    <source>
        <dbReference type="Proteomes" id="UP001304298"/>
    </source>
</evidence>
<dbReference type="Pfam" id="PF02575">
    <property type="entry name" value="YbaB_DNA_bd"/>
    <property type="match status" value="1"/>
</dbReference>
<keyword evidence="1" id="KW-0175">Coiled coil</keyword>
<organism evidence="3 4">
    <name type="scientific">Amycolatopsis heterodermiae</name>
    <dbReference type="NCBI Taxonomy" id="3110235"/>
    <lineage>
        <taxon>Bacteria</taxon>
        <taxon>Bacillati</taxon>
        <taxon>Actinomycetota</taxon>
        <taxon>Actinomycetes</taxon>
        <taxon>Pseudonocardiales</taxon>
        <taxon>Pseudonocardiaceae</taxon>
        <taxon>Amycolatopsis</taxon>
    </lineage>
</organism>
<evidence type="ECO:0000313" key="3">
    <source>
        <dbReference type="EMBL" id="MEA5359803.1"/>
    </source>
</evidence>
<protein>
    <submittedName>
        <fullName evidence="3">YbaB/EbfC family nucleoid-associated protein</fullName>
    </submittedName>
</protein>
<accession>A0ABU5R0U5</accession>
<dbReference type="SUPFAM" id="SSF82607">
    <property type="entry name" value="YbaB-like"/>
    <property type="match status" value="1"/>
</dbReference>
<dbReference type="InterPro" id="IPR036894">
    <property type="entry name" value="YbaB-like_sf"/>
</dbReference>
<comment type="caution">
    <text evidence="3">The sequence shown here is derived from an EMBL/GenBank/DDBJ whole genome shotgun (WGS) entry which is preliminary data.</text>
</comment>
<proteinExistence type="predicted"/>
<evidence type="ECO:0000256" key="1">
    <source>
        <dbReference type="SAM" id="Coils"/>
    </source>
</evidence>
<name>A0ABU5R0U5_9PSEU</name>
<evidence type="ECO:0000256" key="2">
    <source>
        <dbReference type="SAM" id="MobiDB-lite"/>
    </source>
</evidence>
<dbReference type="InterPro" id="IPR004401">
    <property type="entry name" value="YbaB/EbfC"/>
</dbReference>
<feature type="coiled-coil region" evidence="1">
    <location>
        <begin position="8"/>
        <end position="35"/>
    </location>
</feature>
<reference evidence="3 4" key="1">
    <citation type="submission" date="2023-12" db="EMBL/GenBank/DDBJ databases">
        <title>Amycolatopsis sp. V23-08.</title>
        <authorList>
            <person name="Somphong A."/>
        </authorList>
    </citation>
    <scope>NUCLEOTIDE SEQUENCE [LARGE SCALE GENOMIC DNA]</scope>
    <source>
        <strain evidence="3 4">V23-08</strain>
    </source>
</reference>
<dbReference type="Gene3D" id="3.30.1310.10">
    <property type="entry name" value="Nucleoid-associated protein YbaB-like domain"/>
    <property type="match status" value="1"/>
</dbReference>